<dbReference type="RefSeq" id="XP_007896308.1">
    <property type="nucleotide sequence ID" value="XM_007898117.2"/>
</dbReference>
<proteinExistence type="evidence at transcript level"/>
<dbReference type="Proteomes" id="UP000314986">
    <property type="component" value="Unassembled WGS sequence"/>
</dbReference>
<evidence type="ECO:0000313" key="4">
    <source>
        <dbReference type="Proteomes" id="UP000314986"/>
    </source>
</evidence>
<evidence type="ECO:0000313" key="3">
    <source>
        <dbReference type="Ensembl" id="ENSCMIP00000036075.1"/>
    </source>
</evidence>
<dbReference type="PANTHER" id="PTHR31958:SF2">
    <property type="entry name" value="COILED-COIL DOMAIN-CONTAINING PROTEIN 127"/>
    <property type="match status" value="1"/>
</dbReference>
<feature type="coiled-coil region" evidence="1">
    <location>
        <begin position="78"/>
        <end position="137"/>
    </location>
</feature>
<dbReference type="Ensembl" id="ENSCMIT00000036606.1">
    <property type="protein sequence ID" value="ENSCMIP00000036075.1"/>
    <property type="gene ID" value="ENSCMIG00000015245.1"/>
</dbReference>
<dbReference type="OMA" id="YWELIVE"/>
<dbReference type="EMBL" id="JW875180">
    <property type="protein sequence ID" value="AFP07697.1"/>
    <property type="molecule type" value="mRNA"/>
</dbReference>
<dbReference type="PANTHER" id="PTHR31958">
    <property type="entry name" value="COILED-COIL DOMAIN-CONTAINING PROTEIN 127"/>
    <property type="match status" value="1"/>
</dbReference>
<reference evidence="4" key="2">
    <citation type="journal article" date="2007" name="PLoS Biol.">
        <title>Survey sequencing and comparative analysis of the elephant shark (Callorhinchus milii) genome.</title>
        <authorList>
            <person name="Venkatesh B."/>
            <person name="Kirkness E.F."/>
            <person name="Loh Y.H."/>
            <person name="Halpern A.L."/>
            <person name="Lee A.P."/>
            <person name="Johnson J."/>
            <person name="Dandona N."/>
            <person name="Viswanathan L.D."/>
            <person name="Tay A."/>
            <person name="Venter J.C."/>
            <person name="Strausberg R.L."/>
            <person name="Brenner S."/>
        </authorList>
    </citation>
    <scope>NUCLEOTIDE SEQUENCE [LARGE SCALE GENOMIC DNA]</scope>
</reference>
<keyword evidence="1" id="KW-0175">Coiled coil</keyword>
<dbReference type="AlphaFoldDB" id="V9L7G0"/>
<sequence length="269" mass="31747">MNNLNEPMQWNIMPNPREGGGDGSKWNYALFVPMLGLAAFRWIWSRESQKEIDGVKAECKMQMDAAHKDLEIKYRDTIVQYRRSIAHLELEQEKHQSRVQGYREALSAQSRQLVEKHEQLNQERARIEEEKAIIQQSGAAGALYRNLVEREEAWQRQANAYIKYVERLLVDRQNLFCSHFVPRHNRLDLEKNMLYRAATDSMAKRVGIEAGLKDIFKHDKHCANPLNTDKQKNGRLMWLYISYWKLQAELQKFRRAEEAMLGKRPDVKF</sequence>
<reference evidence="3" key="4">
    <citation type="submission" date="2025-05" db="UniProtKB">
        <authorList>
            <consortium name="Ensembl"/>
        </authorList>
    </citation>
    <scope>IDENTIFICATION</scope>
</reference>
<dbReference type="GeneTree" id="ENSGT00390000008818"/>
<reference evidence="2 4" key="3">
    <citation type="journal article" date="2014" name="Nature">
        <title>Elephant shark genome provides unique insights into gnathostome evolution.</title>
        <authorList>
            <consortium name="International Elephant Shark Genome Sequencing Consortium"/>
            <person name="Venkatesh B."/>
            <person name="Lee A.P."/>
            <person name="Ravi V."/>
            <person name="Maurya A.K."/>
            <person name="Lian M.M."/>
            <person name="Swann J.B."/>
            <person name="Ohta Y."/>
            <person name="Flajnik M.F."/>
            <person name="Sutoh Y."/>
            <person name="Kasahara M."/>
            <person name="Hoon S."/>
            <person name="Gangu V."/>
            <person name="Roy S.W."/>
            <person name="Irimia M."/>
            <person name="Korzh V."/>
            <person name="Kondrychyn I."/>
            <person name="Lim Z.W."/>
            <person name="Tay B.H."/>
            <person name="Tohari S."/>
            <person name="Kong K.W."/>
            <person name="Ho S."/>
            <person name="Lorente-Galdos B."/>
            <person name="Quilez J."/>
            <person name="Marques-Bonet T."/>
            <person name="Raney B.J."/>
            <person name="Ingham P.W."/>
            <person name="Tay A."/>
            <person name="Hillier L.W."/>
            <person name="Minx P."/>
            <person name="Boehm T."/>
            <person name="Wilson R.K."/>
            <person name="Brenner S."/>
            <person name="Warren W.C."/>
        </authorList>
    </citation>
    <scope>NUCLEOTIDE SEQUENCE</scope>
    <source>
        <tissue evidence="2">Testis</tissue>
    </source>
</reference>
<name>V9L7G0_CALMI</name>
<accession>V9L7G0</accession>
<evidence type="ECO:0000313" key="2">
    <source>
        <dbReference type="EMBL" id="AFP07697.1"/>
    </source>
</evidence>
<keyword evidence="4" id="KW-1185">Reference proteome</keyword>
<organism evidence="2">
    <name type="scientific">Callorhinchus milii</name>
    <name type="common">Ghost shark</name>
    <dbReference type="NCBI Taxonomy" id="7868"/>
    <lineage>
        <taxon>Eukaryota</taxon>
        <taxon>Metazoa</taxon>
        <taxon>Chordata</taxon>
        <taxon>Craniata</taxon>
        <taxon>Vertebrata</taxon>
        <taxon>Chondrichthyes</taxon>
        <taxon>Holocephali</taxon>
        <taxon>Chimaeriformes</taxon>
        <taxon>Callorhinchidae</taxon>
        <taxon>Callorhinchus</taxon>
    </lineage>
</organism>
<dbReference type="GeneID" id="103181548"/>
<gene>
    <name evidence="3" type="primary">LOC103181548</name>
</gene>
<protein>
    <submittedName>
        <fullName evidence="3">Coiled-coil domain containing 127a</fullName>
    </submittedName>
    <submittedName>
        <fullName evidence="2">Coiled-coil domain-containing 127</fullName>
    </submittedName>
</protein>
<dbReference type="STRING" id="7868.ENSCMIP00000036075"/>
<evidence type="ECO:0000256" key="1">
    <source>
        <dbReference type="SAM" id="Coils"/>
    </source>
</evidence>
<dbReference type="KEGG" id="cmk:103181548"/>
<dbReference type="InterPro" id="IPR034607">
    <property type="entry name" value="CCDC127"/>
</dbReference>
<dbReference type="OrthoDB" id="10064762at2759"/>
<reference evidence="4" key="1">
    <citation type="journal article" date="2006" name="Science">
        <title>Ancient noncoding elements conserved in the human genome.</title>
        <authorList>
            <person name="Venkatesh B."/>
            <person name="Kirkness E.F."/>
            <person name="Loh Y.H."/>
            <person name="Halpern A.L."/>
            <person name="Lee A.P."/>
            <person name="Johnson J."/>
            <person name="Dandona N."/>
            <person name="Viswanathan L.D."/>
            <person name="Tay A."/>
            <person name="Venter J.C."/>
            <person name="Strausberg R.L."/>
            <person name="Brenner S."/>
        </authorList>
    </citation>
    <scope>NUCLEOTIDE SEQUENCE [LARGE SCALE GENOMIC DNA]</scope>
</reference>
<dbReference type="RefSeq" id="XP_007896309.1">
    <property type="nucleotide sequence ID" value="XM_007898118.2"/>
</dbReference>